<evidence type="ECO:0000256" key="3">
    <source>
        <dbReference type="ARBA" id="ARBA00022771"/>
    </source>
</evidence>
<dbReference type="AlphaFoldDB" id="A0A151IJ50"/>
<accession>A0A151IJ50</accession>
<dbReference type="Proteomes" id="UP000078542">
    <property type="component" value="Unassembled WGS sequence"/>
</dbReference>
<proteinExistence type="predicted"/>
<sequence length="501" mass="56814">MIAKDNLSLNTVEKDGFQRFMKIIAPLYKIPARKQITKLLDEKYEVLSLLMKKKIATATTITLTCDVWTEVLNTVSFLGITAHFLFQGELTSVSIGIYELDERHTAKYLGTVLDNICMDWNIPLSKIHAVVTDNAANIVKAVEIVFGKNKHVACLAHSINLIPAKIFDKLPDLKVLINKIKSIVTYFKHSVLASDELRKNQRASGTSLKLIQEVSTRWSSTYYMIERFMEVIDNVSAVLINQRNSPPMLSAFEVATAQEILKILKPLEMITVEISNEKHPTISKVIPMIYLLRNKINELTPESEIGKQSKKYILQEINVRFNNIENNELYAIATVLDLRFRKIYFESQLSCSNAIHKINKLLQNTKNEQQNINNKTNLHTEVDPTSLWSSHSSLVAKANNLISENGSGCLHSHLKNYLNQDALPLQANPIEYWTSIENACPNLSKIALKYVSTIATSVPSERLFSRTGNIMTDNRNRLKGDRLSRLLFLSSLDIADWHLSD</sequence>
<keyword evidence="3" id="KW-0863">Zinc-finger</keyword>
<dbReference type="GO" id="GO:0046983">
    <property type="term" value="F:protein dimerization activity"/>
    <property type="evidence" value="ECO:0007669"/>
    <property type="project" value="InterPro"/>
</dbReference>
<dbReference type="Pfam" id="PF05699">
    <property type="entry name" value="Dimer_Tnp_hAT"/>
    <property type="match status" value="1"/>
</dbReference>
<evidence type="ECO:0000259" key="6">
    <source>
        <dbReference type="Pfam" id="PF05699"/>
    </source>
</evidence>
<feature type="domain" description="HAT C-terminal dimerisation" evidence="6">
    <location>
        <begin position="414"/>
        <end position="489"/>
    </location>
</feature>
<dbReference type="PANTHER" id="PTHR46481:SF10">
    <property type="entry name" value="ZINC FINGER BED DOMAIN-CONTAINING PROTEIN 39"/>
    <property type="match status" value="1"/>
</dbReference>
<dbReference type="GO" id="GO:0008270">
    <property type="term" value="F:zinc ion binding"/>
    <property type="evidence" value="ECO:0007669"/>
    <property type="project" value="UniProtKB-KW"/>
</dbReference>
<dbReference type="PANTHER" id="PTHR46481">
    <property type="entry name" value="ZINC FINGER BED DOMAIN-CONTAINING PROTEIN 4"/>
    <property type="match status" value="1"/>
</dbReference>
<evidence type="ECO:0000256" key="1">
    <source>
        <dbReference type="ARBA" id="ARBA00004123"/>
    </source>
</evidence>
<comment type="subcellular location">
    <subcellularLocation>
        <location evidence="1">Nucleus</location>
    </subcellularLocation>
</comment>
<keyword evidence="4" id="KW-0862">Zinc</keyword>
<evidence type="ECO:0000256" key="2">
    <source>
        <dbReference type="ARBA" id="ARBA00022723"/>
    </source>
</evidence>
<evidence type="ECO:0000313" key="7">
    <source>
        <dbReference type="EMBL" id="KYN02984.1"/>
    </source>
</evidence>
<dbReference type="InterPro" id="IPR008906">
    <property type="entry name" value="HATC_C_dom"/>
</dbReference>
<protein>
    <submittedName>
        <fullName evidence="7">Zinc finger BED domain-containing protein 1</fullName>
    </submittedName>
</protein>
<organism evidence="7 8">
    <name type="scientific">Cyphomyrmex costatus</name>
    <dbReference type="NCBI Taxonomy" id="456900"/>
    <lineage>
        <taxon>Eukaryota</taxon>
        <taxon>Metazoa</taxon>
        <taxon>Ecdysozoa</taxon>
        <taxon>Arthropoda</taxon>
        <taxon>Hexapoda</taxon>
        <taxon>Insecta</taxon>
        <taxon>Pterygota</taxon>
        <taxon>Neoptera</taxon>
        <taxon>Endopterygota</taxon>
        <taxon>Hymenoptera</taxon>
        <taxon>Apocrita</taxon>
        <taxon>Aculeata</taxon>
        <taxon>Formicoidea</taxon>
        <taxon>Formicidae</taxon>
        <taxon>Myrmicinae</taxon>
        <taxon>Cyphomyrmex</taxon>
    </lineage>
</organism>
<dbReference type="InterPro" id="IPR012337">
    <property type="entry name" value="RNaseH-like_sf"/>
</dbReference>
<evidence type="ECO:0000256" key="4">
    <source>
        <dbReference type="ARBA" id="ARBA00022833"/>
    </source>
</evidence>
<evidence type="ECO:0000313" key="8">
    <source>
        <dbReference type="Proteomes" id="UP000078542"/>
    </source>
</evidence>
<dbReference type="GO" id="GO:0005634">
    <property type="term" value="C:nucleus"/>
    <property type="evidence" value="ECO:0007669"/>
    <property type="project" value="UniProtKB-SubCell"/>
</dbReference>
<evidence type="ECO:0000256" key="5">
    <source>
        <dbReference type="ARBA" id="ARBA00023242"/>
    </source>
</evidence>
<keyword evidence="2" id="KW-0479">Metal-binding</keyword>
<keyword evidence="5" id="KW-0539">Nucleus</keyword>
<keyword evidence="8" id="KW-1185">Reference proteome</keyword>
<gene>
    <name evidence="7" type="ORF">ALC62_06181</name>
</gene>
<name>A0A151IJ50_9HYME</name>
<dbReference type="InterPro" id="IPR052035">
    <property type="entry name" value="ZnF_BED_domain_contain"/>
</dbReference>
<dbReference type="SUPFAM" id="SSF53098">
    <property type="entry name" value="Ribonuclease H-like"/>
    <property type="match status" value="1"/>
</dbReference>
<reference evidence="7 8" key="1">
    <citation type="submission" date="2016-03" db="EMBL/GenBank/DDBJ databases">
        <title>Cyphomyrmex costatus WGS genome.</title>
        <authorList>
            <person name="Nygaard S."/>
            <person name="Hu H."/>
            <person name="Boomsma J."/>
            <person name="Zhang G."/>
        </authorList>
    </citation>
    <scope>NUCLEOTIDE SEQUENCE [LARGE SCALE GENOMIC DNA]</scope>
    <source>
        <strain evidence="7">MS0001</strain>
        <tissue evidence="7">Whole body</tissue>
    </source>
</reference>
<dbReference type="EMBL" id="KQ977395">
    <property type="protein sequence ID" value="KYN02984.1"/>
    <property type="molecule type" value="Genomic_DNA"/>
</dbReference>